<dbReference type="Proteomes" id="UP000271291">
    <property type="component" value="Chromosome"/>
</dbReference>
<protein>
    <submittedName>
        <fullName evidence="4">Carbamoyltransferase</fullName>
    </submittedName>
</protein>
<name>A0A3Q9KPZ9_STRGD</name>
<dbReference type="Pfam" id="PF16861">
    <property type="entry name" value="Carbam_trans_C"/>
    <property type="match status" value="1"/>
</dbReference>
<evidence type="ECO:0000313" key="7">
    <source>
        <dbReference type="Proteomes" id="UP000501753"/>
    </source>
</evidence>
<reference evidence="5 7" key="1">
    <citation type="submission" date="2018-04" db="EMBL/GenBank/DDBJ databases">
        <title>Complete genome sequences of Streptomyces griseoviridis K61 and characterization of antagonistic properties of biological control agents.</title>
        <authorList>
            <person name="Mariita R.M."/>
            <person name="Sello J.K."/>
        </authorList>
    </citation>
    <scope>NUCLEOTIDE SEQUENCE [LARGE SCALE GENOMIC DNA]</scope>
    <source>
        <strain evidence="5 7">K61</strain>
    </source>
</reference>
<organism evidence="4 6">
    <name type="scientific">Streptomyces griseoviridis</name>
    <dbReference type="NCBI Taxonomy" id="45398"/>
    <lineage>
        <taxon>Bacteria</taxon>
        <taxon>Bacillati</taxon>
        <taxon>Actinomycetota</taxon>
        <taxon>Actinomycetes</taxon>
        <taxon>Kitasatosporales</taxon>
        <taxon>Streptomycetaceae</taxon>
        <taxon>Streptomyces</taxon>
    </lineage>
</organism>
<feature type="domain" description="Carbamoyltransferase" evidence="2">
    <location>
        <begin position="5"/>
        <end position="347"/>
    </location>
</feature>
<dbReference type="CDD" id="cd24098">
    <property type="entry name" value="ASKHA_NBD_TobZ_N"/>
    <property type="match status" value="1"/>
</dbReference>
<dbReference type="SUPFAM" id="SSF53067">
    <property type="entry name" value="Actin-like ATPase domain"/>
    <property type="match status" value="1"/>
</dbReference>
<proteinExistence type="inferred from homology"/>
<dbReference type="InterPro" id="IPR043129">
    <property type="entry name" value="ATPase_NBD"/>
</dbReference>
<comment type="similarity">
    <text evidence="1">Belongs to the NodU/CmcH family.</text>
</comment>
<dbReference type="InterPro" id="IPR031730">
    <property type="entry name" value="Carbam_trans_C"/>
</dbReference>
<dbReference type="PANTHER" id="PTHR34847:SF1">
    <property type="entry name" value="NODULATION PROTEIN U"/>
    <property type="match status" value="1"/>
</dbReference>
<keyword evidence="4" id="KW-0808">Transferase</keyword>
<feature type="domain" description="Carbamoyltransferase C-terminal" evidence="3">
    <location>
        <begin position="398"/>
        <end position="567"/>
    </location>
</feature>
<dbReference type="PANTHER" id="PTHR34847">
    <property type="entry name" value="NODULATION PROTEIN U"/>
    <property type="match status" value="1"/>
</dbReference>
<evidence type="ECO:0000259" key="2">
    <source>
        <dbReference type="Pfam" id="PF02543"/>
    </source>
</evidence>
<dbReference type="InterPro" id="IPR051338">
    <property type="entry name" value="NodU/CmcH_Carbamoyltrnsfr"/>
</dbReference>
<gene>
    <name evidence="5" type="ORF">DDJ31_29970</name>
    <name evidence="4" type="ORF">ELQ87_09355</name>
</gene>
<dbReference type="EMBL" id="CP034687">
    <property type="protein sequence ID" value="AZS84470.1"/>
    <property type="molecule type" value="Genomic_DNA"/>
</dbReference>
<evidence type="ECO:0000259" key="3">
    <source>
        <dbReference type="Pfam" id="PF16861"/>
    </source>
</evidence>
<evidence type="ECO:0000313" key="5">
    <source>
        <dbReference type="EMBL" id="QCN88673.1"/>
    </source>
</evidence>
<dbReference type="KEGG" id="sgd:ELQ87_09355"/>
<dbReference type="OrthoDB" id="9780777at2"/>
<dbReference type="Proteomes" id="UP000501753">
    <property type="component" value="Chromosome"/>
</dbReference>
<evidence type="ECO:0000313" key="4">
    <source>
        <dbReference type="EMBL" id="AZS84470.1"/>
    </source>
</evidence>
<evidence type="ECO:0000256" key="1">
    <source>
        <dbReference type="ARBA" id="ARBA00006129"/>
    </source>
</evidence>
<keyword evidence="7" id="KW-1185">Reference proteome</keyword>
<sequence length="567" mass="62284">MRNMRILGIASDLHISSAALIEDGHVVAAAAEERFTRRKHARDFPARAIEYCLSTVPDGLRGVDRIAVSTNPTIDLSVPDGRYAGRARWHPEGLYSIPNNLAALLDAPYQGCATQILQTASEPLTIDYVYHHDAHAANAFFLSPFESAAVLTVDGRGEDCTALRAVGNRNSFTTMDTLPYPHSVGLLYGAVTQYLGFRIDRDEWKVMGLAAYGDPSSSAYKLLRDLVDFKDGTIRLDLNYFGYYLRPSRGAVSEAFIHRFGPPRRPDEPITARHHDIAAAVQHVLEDALHYLLADLHQKTGLRRVALGGGTFMNSVFNGKITSSTPFDEVFISSCPDDSGTSIGAALYAHCVLSEGERGPAMTHNYYGPSFEQTAIDEALSLAKLRAPTVDDPADAAAHALAEGKIIGWFQGSMELGQRALGNRSILADPRSLRMRDQVNSAVKFREPWRPFAPAILAEDFATYFGPEPAVYFMERTLQVRDEAQNLMPAAVHVDGTARPQTVTVDTNPLFHRLITRFRDRTGVGAVLNTSFNLAEEPIVCSPQDAIRTFYSSGLDLLVMGNRVLTK</sequence>
<reference evidence="4 6" key="2">
    <citation type="submission" date="2018-12" db="EMBL/GenBank/DDBJ databases">
        <title>Streptomyces griseoviridis F1-27 complete genome.</title>
        <authorList>
            <person name="Mariita R.M."/>
            <person name="Sello J.K."/>
        </authorList>
    </citation>
    <scope>NUCLEOTIDE SEQUENCE [LARGE SCALE GENOMIC DNA]</scope>
    <source>
        <strain evidence="4 6">F1-27</strain>
    </source>
</reference>
<evidence type="ECO:0000313" key="6">
    <source>
        <dbReference type="Proteomes" id="UP000271291"/>
    </source>
</evidence>
<dbReference type="Gene3D" id="3.90.870.20">
    <property type="entry name" value="Carbamoyltransferase, C-terminal domain"/>
    <property type="match status" value="1"/>
</dbReference>
<dbReference type="InterPro" id="IPR003696">
    <property type="entry name" value="Carbtransf_dom"/>
</dbReference>
<dbReference type="Pfam" id="PF02543">
    <property type="entry name" value="Carbam_trans_N"/>
    <property type="match status" value="1"/>
</dbReference>
<dbReference type="GO" id="GO:0016740">
    <property type="term" value="F:transferase activity"/>
    <property type="evidence" value="ECO:0007669"/>
    <property type="project" value="UniProtKB-KW"/>
</dbReference>
<dbReference type="Gene3D" id="3.30.420.40">
    <property type="match status" value="2"/>
</dbReference>
<dbReference type="EMBL" id="CP029078">
    <property type="protein sequence ID" value="QCN88673.1"/>
    <property type="molecule type" value="Genomic_DNA"/>
</dbReference>
<dbReference type="InterPro" id="IPR038152">
    <property type="entry name" value="Carbam_trans_C_sf"/>
</dbReference>
<dbReference type="AlphaFoldDB" id="A0A3Q9KPZ9"/>
<accession>A0A3Q9KPZ9</accession>